<feature type="compositionally biased region" description="Gly residues" evidence="1">
    <location>
        <begin position="502"/>
        <end position="517"/>
    </location>
</feature>
<dbReference type="EMBL" id="FMZO01000003">
    <property type="protein sequence ID" value="SDC65882.1"/>
    <property type="molecule type" value="Genomic_DNA"/>
</dbReference>
<reference evidence="6" key="1">
    <citation type="submission" date="2016-10" db="EMBL/GenBank/DDBJ databases">
        <authorList>
            <person name="Varghese N."/>
            <person name="Submissions S."/>
        </authorList>
    </citation>
    <scope>NUCLEOTIDE SEQUENCE [LARGE SCALE GENOMIC DNA]</scope>
    <source>
        <strain evidence="6">DSM 25811 / CCM 8410 / LMG 26954 / E90</strain>
    </source>
</reference>
<feature type="compositionally biased region" description="Low complexity" evidence="1">
    <location>
        <begin position="484"/>
        <end position="501"/>
    </location>
</feature>
<feature type="transmembrane region" description="Helical" evidence="2">
    <location>
        <begin position="262"/>
        <end position="283"/>
    </location>
</feature>
<evidence type="ECO:0000256" key="3">
    <source>
        <dbReference type="SAM" id="SignalP"/>
    </source>
</evidence>
<feature type="transmembrane region" description="Helical" evidence="2">
    <location>
        <begin position="223"/>
        <end position="242"/>
    </location>
</feature>
<keyword evidence="3" id="KW-0732">Signal</keyword>
<keyword evidence="2" id="KW-0812">Transmembrane</keyword>
<keyword evidence="6" id="KW-1185">Reference proteome</keyword>
<name>A0A1G6NDM9_NIADE</name>
<evidence type="ECO:0000256" key="1">
    <source>
        <dbReference type="SAM" id="MobiDB-lite"/>
    </source>
</evidence>
<dbReference type="STRING" id="1285928.SAMN04487894_103239"/>
<feature type="chain" id="PRO_5011557158" description="TPM domain-containing protein" evidence="3">
    <location>
        <begin position="24"/>
        <end position="517"/>
    </location>
</feature>
<dbReference type="RefSeq" id="WP_090389407.1">
    <property type="nucleotide sequence ID" value="NZ_FMZO01000003.1"/>
</dbReference>
<keyword evidence="2" id="KW-0472">Membrane</keyword>
<organism evidence="5 6">
    <name type="scientific">Niabella drilacis (strain DSM 25811 / CCM 8410 / CCUG 62505 / LMG 26954 / E90)</name>
    <dbReference type="NCBI Taxonomy" id="1285928"/>
    <lineage>
        <taxon>Bacteria</taxon>
        <taxon>Pseudomonadati</taxon>
        <taxon>Bacteroidota</taxon>
        <taxon>Chitinophagia</taxon>
        <taxon>Chitinophagales</taxon>
        <taxon>Chitinophagaceae</taxon>
        <taxon>Niabella</taxon>
    </lineage>
</organism>
<feature type="domain" description="TPM" evidence="4">
    <location>
        <begin position="44"/>
        <end position="167"/>
    </location>
</feature>
<accession>A0A1G6NDM9</accession>
<keyword evidence="2" id="KW-1133">Transmembrane helix</keyword>
<proteinExistence type="predicted"/>
<dbReference type="PANTHER" id="PTHR30373:SF2">
    <property type="entry name" value="UPF0603 PROTEIN YGCG"/>
    <property type="match status" value="1"/>
</dbReference>
<feature type="signal peptide" evidence="3">
    <location>
        <begin position="1"/>
        <end position="23"/>
    </location>
</feature>
<sequence>MTHLKSLVLSLTLLFFINGPVQAQRKWTVKEVPDPKAQPGFNYVSNPDGVLSSGTIAEVNAALKELEDATTDQVAVVILNSIGKKAPRGFAIELLRYWGVGQKEKNNGVLVLLVIDQRRMEFEVGYGLEGKLTDLVSKQIQEDYMVPYAKQGNYDAAVLNGVRQVAQLLSGNVGSAGGGDEAPGTLSFPPDAPAPGPSYGNTITTPAGRSFPDNVFDLYKRHVGWGGFWVLLFYVIYWVVWFTRLFKPRDRQNFFYSARPGWLSVTQFLCCYAGLAFLLFFVLPVPVNIFTGLAFFYLFGVSYLGLTILGLLRSLRMAEEKRTEDDLLYHYARQLDQRWKGTITDKLFPFPLLYFRARIGQYLARLRSGMVISNTGNEMRLLDEKRDDAYLTEAQKMEEGLQSVDYDVWAEQGGKAFKLHGVLLSSKYSHCPKCNTMAYYLESDRIIEPATYSSSGVGLKAYACKFCHHREQKEYTIPQKSRSSDSSSSGSSGSSSSSSGSSWGGGSSGGGGAGSSW</sequence>
<evidence type="ECO:0000259" key="4">
    <source>
        <dbReference type="Pfam" id="PF04536"/>
    </source>
</evidence>
<feature type="region of interest" description="Disordered" evidence="1">
    <location>
        <begin position="475"/>
        <end position="517"/>
    </location>
</feature>
<dbReference type="Proteomes" id="UP000198757">
    <property type="component" value="Unassembled WGS sequence"/>
</dbReference>
<evidence type="ECO:0000256" key="2">
    <source>
        <dbReference type="SAM" id="Phobius"/>
    </source>
</evidence>
<dbReference type="PANTHER" id="PTHR30373">
    <property type="entry name" value="UPF0603 PROTEIN YGCG"/>
    <property type="match status" value="1"/>
</dbReference>
<evidence type="ECO:0000313" key="5">
    <source>
        <dbReference type="EMBL" id="SDC65882.1"/>
    </source>
</evidence>
<dbReference type="Gene3D" id="3.10.310.50">
    <property type="match status" value="1"/>
</dbReference>
<evidence type="ECO:0000313" key="6">
    <source>
        <dbReference type="Proteomes" id="UP000198757"/>
    </source>
</evidence>
<feature type="transmembrane region" description="Helical" evidence="2">
    <location>
        <begin position="289"/>
        <end position="312"/>
    </location>
</feature>
<dbReference type="OrthoDB" id="9810918at2"/>
<dbReference type="InterPro" id="IPR007621">
    <property type="entry name" value="TPM_dom"/>
</dbReference>
<dbReference type="AlphaFoldDB" id="A0A1G6NDM9"/>
<dbReference type="Pfam" id="PF04536">
    <property type="entry name" value="TPM_phosphatase"/>
    <property type="match status" value="1"/>
</dbReference>
<protein>
    <recommendedName>
        <fullName evidence="4">TPM domain-containing protein</fullName>
    </recommendedName>
</protein>
<gene>
    <name evidence="5" type="ORF">SAMN04487894_103239</name>
</gene>